<keyword evidence="5" id="KW-1185">Reference proteome</keyword>
<dbReference type="RefSeq" id="XP_034294609.1">
    <property type="nucleotide sequence ID" value="XM_034438718.2"/>
</dbReference>
<organism evidence="5 6">
    <name type="scientific">Pantherophis guttatus</name>
    <name type="common">Corn snake</name>
    <name type="synonym">Elaphe guttata</name>
    <dbReference type="NCBI Taxonomy" id="94885"/>
    <lineage>
        <taxon>Eukaryota</taxon>
        <taxon>Metazoa</taxon>
        <taxon>Chordata</taxon>
        <taxon>Craniata</taxon>
        <taxon>Vertebrata</taxon>
        <taxon>Euteleostomi</taxon>
        <taxon>Lepidosauria</taxon>
        <taxon>Squamata</taxon>
        <taxon>Bifurcata</taxon>
        <taxon>Unidentata</taxon>
        <taxon>Episquamata</taxon>
        <taxon>Toxicofera</taxon>
        <taxon>Serpentes</taxon>
        <taxon>Colubroidea</taxon>
        <taxon>Colubridae</taxon>
        <taxon>Colubrinae</taxon>
        <taxon>Pantherophis</taxon>
    </lineage>
</organism>
<dbReference type="Gene3D" id="3.90.550.10">
    <property type="entry name" value="Spore Coat Polysaccharide Biosynthesis Protein SpsA, Chain A"/>
    <property type="match status" value="1"/>
</dbReference>
<dbReference type="Pfam" id="PF01755">
    <property type="entry name" value="Glyco_transf_25"/>
    <property type="match status" value="1"/>
</dbReference>
<evidence type="ECO:0000256" key="2">
    <source>
        <dbReference type="SAM" id="MobiDB-lite"/>
    </source>
</evidence>
<evidence type="ECO:0000256" key="1">
    <source>
        <dbReference type="ARBA" id="ARBA00006721"/>
    </source>
</evidence>
<dbReference type="PANTHER" id="PTHR10730">
    <property type="entry name" value="PROCOLLAGEN-LYSINE,2-OXOGLUTARATE 5-DIOXYGENASE/GLYCOSYLTRANSFERASE 25 FAMILY MEMBER"/>
    <property type="match status" value="1"/>
</dbReference>
<dbReference type="GeneID" id="117678041"/>
<feature type="domain" description="Glycosyl transferase family 25" evidence="4">
    <location>
        <begin position="287"/>
        <end position="469"/>
    </location>
</feature>
<dbReference type="AlphaFoldDB" id="A0A6P9DGG6"/>
<evidence type="ECO:0000313" key="5">
    <source>
        <dbReference type="Proteomes" id="UP001652622"/>
    </source>
</evidence>
<comment type="similarity">
    <text evidence="1">Belongs to the glycosyltransferase 25 family.</text>
</comment>
<dbReference type="InterPro" id="IPR002654">
    <property type="entry name" value="Glyco_trans_25"/>
</dbReference>
<dbReference type="InterPro" id="IPR029044">
    <property type="entry name" value="Nucleotide-diphossugar_trans"/>
</dbReference>
<name>A0A6P9DGG6_PANGU</name>
<dbReference type="InterPro" id="IPR050757">
    <property type="entry name" value="Collagen_mod_GT25"/>
</dbReference>
<accession>A0A6P9DGG6</accession>
<evidence type="ECO:0000259" key="4">
    <source>
        <dbReference type="Pfam" id="PF01755"/>
    </source>
</evidence>
<dbReference type="PANTHER" id="PTHR10730:SF9">
    <property type="entry name" value="INACTIVE GLYCOSYLTRANSFERASE 25 FAMILY MEMBER 3"/>
    <property type="match status" value="1"/>
</dbReference>
<keyword evidence="3" id="KW-0732">Signal</keyword>
<dbReference type="CTD" id="51148"/>
<evidence type="ECO:0000256" key="3">
    <source>
        <dbReference type="SAM" id="SignalP"/>
    </source>
</evidence>
<dbReference type="OMA" id="VEVHVCN"/>
<feature type="region of interest" description="Disordered" evidence="2">
    <location>
        <begin position="23"/>
        <end position="42"/>
    </location>
</feature>
<gene>
    <name evidence="6" type="primary">CERCAM</name>
</gene>
<feature type="signal peptide" evidence="3">
    <location>
        <begin position="1"/>
        <end position="22"/>
    </location>
</feature>
<protein>
    <submittedName>
        <fullName evidence="6">Inactive glycosyltransferase 25 family member 3 isoform X1</fullName>
    </submittedName>
</protein>
<sequence length="479" mass="55361">MPPPGLLLRCALALLLLGLGVPSPPTEEEGGPPAREEEEEELPTVVVAILARNAQHSLPHYLGALDRLDYPAERIFIWCATDHNVDNTTQMLQEWLGAVEKHYRSIVWRSVDEPRSYPNELGPKHWTEPRFEQMMRLKQEALTFARSQEAGYILGYYRRTVDYFPTKNRQRLGCFALPMVFGTFLIDLRKDDTAHLAFYPPHPTYSWPFDDINVFAYSCQVAGAEMFLCNQERFGYINVPMGSHQTLEEEEVQFVHLVLEAIVDGPPMARSRHLYVPPKHPTKIGFDEVFLINLPRRPDRRQRMLEALSELEIDPLLVDAIDGRALNSSSIKKLGIDLLPGYYDPFSGRTLTKGEVGCFLSHHHVWKEIVERGLEKSLVLEDDIRFEAYFKRRLLKLMNELERTQLDWELIYLGRKQVNSDKEEAVAEIPYLVVPEYSYWTLAYVLSRRGAQKLIEARPLSKILPVDEFLPIMYDKHPK</sequence>
<dbReference type="KEGG" id="pgut:117678041"/>
<dbReference type="Proteomes" id="UP001652622">
    <property type="component" value="Unplaced"/>
</dbReference>
<proteinExistence type="inferred from homology"/>
<evidence type="ECO:0000313" key="6">
    <source>
        <dbReference type="RefSeq" id="XP_034294609.1"/>
    </source>
</evidence>
<feature type="chain" id="PRO_5027574824" evidence="3">
    <location>
        <begin position="23"/>
        <end position="479"/>
    </location>
</feature>
<reference evidence="6" key="1">
    <citation type="submission" date="2025-08" db="UniProtKB">
        <authorList>
            <consortium name="RefSeq"/>
        </authorList>
    </citation>
    <scope>IDENTIFICATION</scope>
    <source>
        <tissue evidence="6">Blood</tissue>
    </source>
</reference>
<feature type="compositionally biased region" description="Acidic residues" evidence="2">
    <location>
        <begin position="26"/>
        <end position="42"/>
    </location>
</feature>
<dbReference type="InParanoid" id="A0A6P9DGG6"/>
<dbReference type="CDD" id="cd06532">
    <property type="entry name" value="Glyco_transf_25"/>
    <property type="match status" value="1"/>
</dbReference>